<organism evidence="3">
    <name type="scientific">viral metagenome</name>
    <dbReference type="NCBI Taxonomy" id="1070528"/>
    <lineage>
        <taxon>unclassified sequences</taxon>
        <taxon>metagenomes</taxon>
        <taxon>organismal metagenomes</taxon>
    </lineage>
</organism>
<name>A0A6H1ZJ32_9ZZZZ</name>
<keyword evidence="2" id="KW-0472">Membrane</keyword>
<evidence type="ECO:0000313" key="4">
    <source>
        <dbReference type="EMBL" id="QJH97167.1"/>
    </source>
</evidence>
<keyword evidence="2" id="KW-0812">Transmembrane</keyword>
<accession>A0A6H1ZJ32</accession>
<sequence>MRSYILFLLFPLVACGGKIATLPPMLSEEAIRQQQEAQHQAELESLRRAAINALEEADRRAQRLVNELDNTRRLAEEVPMPVIIPPKTVVKTVTRDRPVYVKDGSLDAQQETALSRAAQAKMKELEEARLTLNSLRASLQAAQTAIDGMQPAPPLERYGPGGIAGLILAVIGYFIGFKRRPAY</sequence>
<protein>
    <submittedName>
        <fullName evidence="3">Uncharacterized protein</fullName>
    </submittedName>
</protein>
<gene>
    <name evidence="3" type="ORF">TM448A00683_0017</name>
    <name evidence="4" type="ORF">TM448B00947_0001</name>
</gene>
<feature type="coiled-coil region" evidence="1">
    <location>
        <begin position="36"/>
        <end position="74"/>
    </location>
</feature>
<evidence type="ECO:0000256" key="1">
    <source>
        <dbReference type="SAM" id="Coils"/>
    </source>
</evidence>
<dbReference type="EMBL" id="MT144676">
    <property type="protein sequence ID" value="QJH97167.1"/>
    <property type="molecule type" value="Genomic_DNA"/>
</dbReference>
<evidence type="ECO:0000256" key="2">
    <source>
        <dbReference type="SAM" id="Phobius"/>
    </source>
</evidence>
<proteinExistence type="predicted"/>
<feature type="coiled-coil region" evidence="1">
    <location>
        <begin position="108"/>
        <end position="145"/>
    </location>
</feature>
<dbReference type="AlphaFoldDB" id="A0A6H1ZJ32"/>
<evidence type="ECO:0000313" key="3">
    <source>
        <dbReference type="EMBL" id="QJA47482.1"/>
    </source>
</evidence>
<reference evidence="3" key="1">
    <citation type="submission" date="2020-03" db="EMBL/GenBank/DDBJ databases">
        <title>The deep terrestrial virosphere.</title>
        <authorList>
            <person name="Holmfeldt K."/>
            <person name="Nilsson E."/>
            <person name="Simone D."/>
            <person name="Lopez-Fernandez M."/>
            <person name="Wu X."/>
            <person name="de Brujin I."/>
            <person name="Lundin D."/>
            <person name="Andersson A."/>
            <person name="Bertilsson S."/>
            <person name="Dopson M."/>
        </authorList>
    </citation>
    <scope>NUCLEOTIDE SEQUENCE</scope>
    <source>
        <strain evidence="3">TM448A00683</strain>
        <strain evidence="4">TM448B00947</strain>
    </source>
</reference>
<keyword evidence="1" id="KW-0175">Coiled coil</keyword>
<feature type="transmembrane region" description="Helical" evidence="2">
    <location>
        <begin position="158"/>
        <end position="177"/>
    </location>
</feature>
<keyword evidence="2" id="KW-1133">Transmembrane helix</keyword>
<dbReference type="EMBL" id="MT144044">
    <property type="protein sequence ID" value="QJA47482.1"/>
    <property type="molecule type" value="Genomic_DNA"/>
</dbReference>